<evidence type="ECO:0000256" key="8">
    <source>
        <dbReference type="ARBA" id="ARBA00047838"/>
    </source>
</evidence>
<evidence type="ECO:0000256" key="7">
    <source>
        <dbReference type="ARBA" id="ARBA00023239"/>
    </source>
</evidence>
<comment type="subunit">
    <text evidence="2 10">Heterodimer of HisH and HisF.</text>
</comment>
<dbReference type="GO" id="GO:0005737">
    <property type="term" value="C:cytoplasm"/>
    <property type="evidence" value="ECO:0007669"/>
    <property type="project" value="UniProtKB-SubCell"/>
</dbReference>
<dbReference type="EMBL" id="CAIJDO010000172">
    <property type="protein sequence ID" value="CAD0006451.1"/>
    <property type="molecule type" value="Genomic_DNA"/>
</dbReference>
<sequence>MKLVIINYGAGNIQSIMFAIERLGFKAVLSNNPEEIQSADKVIFPGVGEASYAMGKLKESGLDSLIPKLKQPVFGICLGMQLMCNSTEEGNTKGLGIFDVDVIKFTSKVKVPQMGWNQIYNLKSDLFKDIAENEFMYLVHSFYAPNCAEAIATTNYDVEYASALHKNNFYGTQFHPEKSGDVGEKILGNFLKLNSNF</sequence>
<feature type="active site" description="Nucleophile" evidence="10 11">
    <location>
        <position position="77"/>
    </location>
</feature>
<dbReference type="PROSITE" id="PS51273">
    <property type="entry name" value="GATASE_TYPE_1"/>
    <property type="match status" value="1"/>
</dbReference>
<name>A0A6V6Z3V6_9FLAO</name>
<dbReference type="RefSeq" id="WP_031455344.1">
    <property type="nucleotide sequence ID" value="NZ_CAIJDO010000172.1"/>
</dbReference>
<dbReference type="EC" id="3.5.1.2" evidence="10"/>
<dbReference type="AlphaFoldDB" id="A0A6V6Z3V6"/>
<dbReference type="NCBIfam" id="TIGR01855">
    <property type="entry name" value="IMP_synth_hisH"/>
    <property type="match status" value="1"/>
</dbReference>
<dbReference type="PANTHER" id="PTHR42701:SF1">
    <property type="entry name" value="IMIDAZOLE GLYCEROL PHOSPHATE SYNTHASE SUBUNIT HISH"/>
    <property type="match status" value="1"/>
</dbReference>
<dbReference type="InterPro" id="IPR029062">
    <property type="entry name" value="Class_I_gatase-like"/>
</dbReference>
<comment type="pathway">
    <text evidence="1 10">Amino-acid biosynthesis; L-histidine biosynthesis; L-histidine from 5-phospho-alpha-D-ribose 1-diphosphate: step 5/9.</text>
</comment>
<feature type="domain" description="Glutamine amidotransferase" evidence="12">
    <location>
        <begin position="4"/>
        <end position="191"/>
    </location>
</feature>
<evidence type="ECO:0000256" key="5">
    <source>
        <dbReference type="ARBA" id="ARBA00022962"/>
    </source>
</evidence>
<dbReference type="PIRSF" id="PIRSF000495">
    <property type="entry name" value="Amidotransf_hisH"/>
    <property type="match status" value="1"/>
</dbReference>
<keyword evidence="10" id="KW-0963">Cytoplasm</keyword>
<dbReference type="GO" id="GO:0004359">
    <property type="term" value="F:glutaminase activity"/>
    <property type="evidence" value="ECO:0007669"/>
    <property type="project" value="UniProtKB-EC"/>
</dbReference>
<dbReference type="GO" id="GO:0016829">
    <property type="term" value="F:lyase activity"/>
    <property type="evidence" value="ECO:0007669"/>
    <property type="project" value="UniProtKB-KW"/>
</dbReference>
<comment type="subcellular location">
    <subcellularLocation>
        <location evidence="10">Cytoplasm</location>
    </subcellularLocation>
</comment>
<keyword evidence="5 10" id="KW-0315">Glutamine amidotransferase</keyword>
<dbReference type="HAMAP" id="MF_00278">
    <property type="entry name" value="HisH"/>
    <property type="match status" value="1"/>
</dbReference>
<dbReference type="InterPro" id="IPR017926">
    <property type="entry name" value="GATASE"/>
</dbReference>
<evidence type="ECO:0000259" key="12">
    <source>
        <dbReference type="Pfam" id="PF00117"/>
    </source>
</evidence>
<evidence type="ECO:0000256" key="4">
    <source>
        <dbReference type="ARBA" id="ARBA00022801"/>
    </source>
</evidence>
<dbReference type="EC" id="4.3.2.10" evidence="10"/>
<organism evidence="13 14">
    <name type="scientific">Flavobacterium chungangense</name>
    <dbReference type="NCBI Taxonomy" id="554283"/>
    <lineage>
        <taxon>Bacteria</taxon>
        <taxon>Pseudomonadati</taxon>
        <taxon>Bacteroidota</taxon>
        <taxon>Flavobacteriia</taxon>
        <taxon>Flavobacteriales</taxon>
        <taxon>Flavobacteriaceae</taxon>
        <taxon>Flavobacterium</taxon>
    </lineage>
</organism>
<dbReference type="UniPathway" id="UPA00031">
    <property type="reaction ID" value="UER00010"/>
</dbReference>
<protein>
    <recommendedName>
        <fullName evidence="10">Imidazole glycerol phosphate synthase subunit HisH</fullName>
        <ecNumber evidence="10">4.3.2.10</ecNumber>
    </recommendedName>
    <alternativeName>
        <fullName evidence="10">IGP synthase glutaminase subunit</fullName>
        <ecNumber evidence="10">3.5.1.2</ecNumber>
    </alternativeName>
    <alternativeName>
        <fullName evidence="10">IGP synthase subunit HisH</fullName>
    </alternativeName>
    <alternativeName>
        <fullName evidence="10">ImGP synthase subunit HisH</fullName>
        <shortName evidence="10">IGPS subunit HisH</shortName>
    </alternativeName>
</protein>
<dbReference type="SUPFAM" id="SSF52317">
    <property type="entry name" value="Class I glutamine amidotransferase-like"/>
    <property type="match status" value="1"/>
</dbReference>
<dbReference type="CDD" id="cd01748">
    <property type="entry name" value="GATase1_IGP_Synthase"/>
    <property type="match status" value="1"/>
</dbReference>
<dbReference type="GO" id="GO:0000105">
    <property type="term" value="P:L-histidine biosynthetic process"/>
    <property type="evidence" value="ECO:0007669"/>
    <property type="project" value="UniProtKB-UniRule"/>
</dbReference>
<comment type="function">
    <text evidence="10">IGPS catalyzes the conversion of PRFAR and glutamine to IGP, AICAR and glutamate. The HisH subunit catalyzes the hydrolysis of glutamine to glutamate and ammonia as part of the synthesis of IGP and AICAR. The resulting ammonia molecule is channeled to the active site of HisF.</text>
</comment>
<comment type="catalytic activity">
    <reaction evidence="8 10">
        <text>5-[(5-phospho-1-deoxy-D-ribulos-1-ylimino)methylamino]-1-(5-phospho-beta-D-ribosyl)imidazole-4-carboxamide + L-glutamine = D-erythro-1-(imidazol-4-yl)glycerol 3-phosphate + 5-amino-1-(5-phospho-beta-D-ribosyl)imidazole-4-carboxamide + L-glutamate + H(+)</text>
        <dbReference type="Rhea" id="RHEA:24793"/>
        <dbReference type="ChEBI" id="CHEBI:15378"/>
        <dbReference type="ChEBI" id="CHEBI:29985"/>
        <dbReference type="ChEBI" id="CHEBI:58278"/>
        <dbReference type="ChEBI" id="CHEBI:58359"/>
        <dbReference type="ChEBI" id="CHEBI:58475"/>
        <dbReference type="ChEBI" id="CHEBI:58525"/>
        <dbReference type="EC" id="4.3.2.10"/>
    </reaction>
</comment>
<feature type="active site" evidence="10 11">
    <location>
        <position position="175"/>
    </location>
</feature>
<keyword evidence="14" id="KW-1185">Reference proteome</keyword>
<dbReference type="InterPro" id="IPR010139">
    <property type="entry name" value="Imidazole-glycPsynth_HisH"/>
</dbReference>
<dbReference type="Gene3D" id="3.40.50.880">
    <property type="match status" value="1"/>
</dbReference>
<evidence type="ECO:0000256" key="6">
    <source>
        <dbReference type="ARBA" id="ARBA00023102"/>
    </source>
</evidence>
<dbReference type="Proteomes" id="UP000556700">
    <property type="component" value="Unassembled WGS sequence"/>
</dbReference>
<gene>
    <name evidence="10" type="primary">hisH</name>
    <name evidence="13" type="ORF">FLACHUCJ7_02824</name>
</gene>
<keyword evidence="7 10" id="KW-0456">Lyase</keyword>
<evidence type="ECO:0000313" key="13">
    <source>
        <dbReference type="EMBL" id="CAD0006451.1"/>
    </source>
</evidence>
<keyword evidence="4 10" id="KW-0378">Hydrolase</keyword>
<accession>A0A6V6Z3V6</accession>
<evidence type="ECO:0000256" key="3">
    <source>
        <dbReference type="ARBA" id="ARBA00022605"/>
    </source>
</evidence>
<evidence type="ECO:0000256" key="10">
    <source>
        <dbReference type="HAMAP-Rule" id="MF_00278"/>
    </source>
</evidence>
<keyword evidence="3 10" id="KW-0028">Amino-acid biosynthesis</keyword>
<evidence type="ECO:0000256" key="9">
    <source>
        <dbReference type="ARBA" id="ARBA00049534"/>
    </source>
</evidence>
<evidence type="ECO:0000313" key="14">
    <source>
        <dbReference type="Proteomes" id="UP000556700"/>
    </source>
</evidence>
<proteinExistence type="inferred from homology"/>
<reference evidence="13 14" key="1">
    <citation type="submission" date="2020-06" db="EMBL/GenBank/DDBJ databases">
        <authorList>
            <person name="Criscuolo A."/>
        </authorList>
    </citation>
    <scope>NUCLEOTIDE SEQUENCE [LARGE SCALE GENOMIC DNA]</scope>
    <source>
        <strain evidence="14">CIP 110025</strain>
    </source>
</reference>
<feature type="active site" evidence="10 11">
    <location>
        <position position="177"/>
    </location>
</feature>
<comment type="catalytic activity">
    <reaction evidence="9 10">
        <text>L-glutamine + H2O = L-glutamate + NH4(+)</text>
        <dbReference type="Rhea" id="RHEA:15889"/>
        <dbReference type="ChEBI" id="CHEBI:15377"/>
        <dbReference type="ChEBI" id="CHEBI:28938"/>
        <dbReference type="ChEBI" id="CHEBI:29985"/>
        <dbReference type="ChEBI" id="CHEBI:58359"/>
        <dbReference type="EC" id="3.5.1.2"/>
    </reaction>
</comment>
<dbReference type="Pfam" id="PF00117">
    <property type="entry name" value="GATase"/>
    <property type="match status" value="1"/>
</dbReference>
<evidence type="ECO:0000256" key="1">
    <source>
        <dbReference type="ARBA" id="ARBA00005091"/>
    </source>
</evidence>
<dbReference type="PANTHER" id="PTHR42701">
    <property type="entry name" value="IMIDAZOLE GLYCEROL PHOSPHATE SYNTHASE SUBUNIT HISH"/>
    <property type="match status" value="1"/>
</dbReference>
<comment type="caution">
    <text evidence="13">The sequence shown here is derived from an EMBL/GenBank/DDBJ whole genome shotgun (WGS) entry which is preliminary data.</text>
</comment>
<evidence type="ECO:0000256" key="2">
    <source>
        <dbReference type="ARBA" id="ARBA00011152"/>
    </source>
</evidence>
<evidence type="ECO:0000256" key="11">
    <source>
        <dbReference type="PIRSR" id="PIRSR000495-1"/>
    </source>
</evidence>
<keyword evidence="6 10" id="KW-0368">Histidine biosynthesis</keyword>
<dbReference type="GO" id="GO:0000107">
    <property type="term" value="F:imidazoleglycerol-phosphate synthase activity"/>
    <property type="evidence" value="ECO:0007669"/>
    <property type="project" value="UniProtKB-UniRule"/>
</dbReference>